<keyword evidence="1" id="KW-0732">Signal</keyword>
<protein>
    <submittedName>
        <fullName evidence="2">Uncharacterized protein</fullName>
    </submittedName>
</protein>
<feature type="signal peptide" evidence="1">
    <location>
        <begin position="1"/>
        <end position="30"/>
    </location>
</feature>
<evidence type="ECO:0000313" key="4">
    <source>
        <dbReference type="Proteomes" id="UP000194800"/>
    </source>
</evidence>
<accession>A0A242NKL0</accession>
<organism evidence="2 5">
    <name type="scientific">Gilliamella apicola</name>
    <dbReference type="NCBI Taxonomy" id="1196095"/>
    <lineage>
        <taxon>Bacteria</taxon>
        <taxon>Pseudomonadati</taxon>
        <taxon>Pseudomonadota</taxon>
        <taxon>Gammaproteobacteria</taxon>
        <taxon>Orbales</taxon>
        <taxon>Orbaceae</taxon>
        <taxon>Gilliamella</taxon>
    </lineage>
</organism>
<dbReference type="Proteomes" id="UP000194977">
    <property type="component" value="Unassembled WGS sequence"/>
</dbReference>
<dbReference type="RefSeq" id="WP_086271335.1">
    <property type="nucleotide sequence ID" value="NZ_MZNE01000004.1"/>
</dbReference>
<evidence type="ECO:0000313" key="2">
    <source>
        <dbReference type="EMBL" id="OTQ01036.1"/>
    </source>
</evidence>
<keyword evidence="4" id="KW-1185">Reference proteome</keyword>
<feature type="chain" id="PRO_5011241088" evidence="1">
    <location>
        <begin position="31"/>
        <end position="202"/>
    </location>
</feature>
<reference evidence="4 5" key="1">
    <citation type="submission" date="2017-03" db="EMBL/GenBank/DDBJ databases">
        <title>Comparative genomics of honeybee gut symbionts reveal geographically distinct and subgroup specific antibiotic resistance.</title>
        <authorList>
            <person name="Ludvigsen J."/>
            <person name="Porcellato D."/>
            <person name="Labee-Lund T.M."/>
            <person name="Amdam G.V."/>
            <person name="Rudi K."/>
        </authorList>
    </citation>
    <scope>NUCLEOTIDE SEQUENCE [LARGE SCALE GENOMIC DNA]</scope>
    <source>
        <strain evidence="2 5">A-7-12</strain>
        <strain evidence="3 4">A-9-12</strain>
    </source>
</reference>
<name>A0A242NKL0_9GAMM</name>
<gene>
    <name evidence="3" type="ORF">B6C91_00940</name>
    <name evidence="2" type="ORF">B6D08_02580</name>
</gene>
<evidence type="ECO:0000313" key="3">
    <source>
        <dbReference type="EMBL" id="OTQ11841.1"/>
    </source>
</evidence>
<evidence type="ECO:0000313" key="5">
    <source>
        <dbReference type="Proteomes" id="UP000194977"/>
    </source>
</evidence>
<dbReference type="Proteomes" id="UP000194800">
    <property type="component" value="Unassembled WGS sequence"/>
</dbReference>
<sequence>MNIILSQCYKLLNKFLFIFFFNCIASQAIAKNIHDCDLNWITDHPIKECTDLYEKKISSLTVTQKQYFDDKFNKMVENKSNIALWAVSDDLAYFFKDYPTSIVLFTKLQIEEKVAKANKYDTTKVNFDDPASNEYTNFRFTLQQYKILSYMLEKKGKLETEEKNMLSISKQRIQCLGDILDDLSNNFEKSVDRKFIIDKCYK</sequence>
<dbReference type="EMBL" id="NARP01000005">
    <property type="protein sequence ID" value="OTQ01036.1"/>
    <property type="molecule type" value="Genomic_DNA"/>
</dbReference>
<evidence type="ECO:0000256" key="1">
    <source>
        <dbReference type="SAM" id="SignalP"/>
    </source>
</evidence>
<proteinExistence type="predicted"/>
<dbReference type="EMBL" id="NART01000002">
    <property type="protein sequence ID" value="OTQ11841.1"/>
    <property type="molecule type" value="Genomic_DNA"/>
</dbReference>
<comment type="caution">
    <text evidence="2">The sequence shown here is derived from an EMBL/GenBank/DDBJ whole genome shotgun (WGS) entry which is preliminary data.</text>
</comment>
<dbReference type="OrthoDB" id="7095861at2"/>
<dbReference type="AlphaFoldDB" id="A0A242NKL0"/>